<dbReference type="InterPro" id="IPR017166">
    <property type="entry name" value="UCP037290"/>
</dbReference>
<organism evidence="1 2">
    <name type="scientific">Ramlibacter lithotrophicus</name>
    <dbReference type="NCBI Taxonomy" id="2606681"/>
    <lineage>
        <taxon>Bacteria</taxon>
        <taxon>Pseudomonadati</taxon>
        <taxon>Pseudomonadota</taxon>
        <taxon>Betaproteobacteria</taxon>
        <taxon>Burkholderiales</taxon>
        <taxon>Comamonadaceae</taxon>
        <taxon>Ramlibacter</taxon>
    </lineage>
</organism>
<proteinExistence type="predicted"/>
<protein>
    <submittedName>
        <fullName evidence="1">Translesion DNA synthesis-associated protein ImuA</fullName>
    </submittedName>
</protein>
<sequence length="248" mass="27131">MSRISPVPRLDLSAFPDVWRVEDLAREPATIACGAPALDAALPGGGWPTGAMVEVLQRTPGRHVWQLVLPALSRTLQDQAGPIVLVAPPFHPFAPSLAAQGLQPERLLCLHADRRASRLWAAEQSLRCEQVGAVLAWLPEARSEELRRLHLAAQRHDRLLFVFRSSAEARQASPAALRLVVEGVDPMEIRIVKRKGPPALQPLHLPATSRRLAALLQARRSLRRDGPEPLPAAAVERSHVLDRTAAIP</sequence>
<dbReference type="Proteomes" id="UP000521868">
    <property type="component" value="Unassembled WGS sequence"/>
</dbReference>
<dbReference type="SUPFAM" id="SSF52540">
    <property type="entry name" value="P-loop containing nucleoside triphosphate hydrolases"/>
    <property type="match status" value="1"/>
</dbReference>
<evidence type="ECO:0000313" key="2">
    <source>
        <dbReference type="Proteomes" id="UP000521868"/>
    </source>
</evidence>
<comment type="caution">
    <text evidence="1">The sequence shown here is derived from an EMBL/GenBank/DDBJ whole genome shotgun (WGS) entry which is preliminary data.</text>
</comment>
<dbReference type="PIRSF" id="PIRSF037290">
    <property type="entry name" value="UCP037290"/>
    <property type="match status" value="1"/>
</dbReference>
<dbReference type="InterPro" id="IPR047610">
    <property type="entry name" value="ImuA_translesion"/>
</dbReference>
<keyword evidence="2" id="KW-1185">Reference proteome</keyword>
<dbReference type="EMBL" id="VTOX01000002">
    <property type="protein sequence ID" value="NKE65891.1"/>
    <property type="molecule type" value="Genomic_DNA"/>
</dbReference>
<dbReference type="AlphaFoldDB" id="A0A7X6I605"/>
<evidence type="ECO:0000313" key="1">
    <source>
        <dbReference type="EMBL" id="NKE65891.1"/>
    </source>
</evidence>
<accession>A0A7X6I605</accession>
<dbReference type="NCBIfam" id="NF033429">
    <property type="entry name" value="ImuA_translesion"/>
    <property type="match status" value="1"/>
</dbReference>
<name>A0A7X6I605_9BURK</name>
<dbReference type="RefSeq" id="WP_168106971.1">
    <property type="nucleotide sequence ID" value="NZ_VTOX01000002.1"/>
</dbReference>
<gene>
    <name evidence="1" type="primary">imuA</name>
    <name evidence="1" type="ORF">RAMLITH_08675</name>
</gene>
<dbReference type="Gene3D" id="3.40.50.300">
    <property type="entry name" value="P-loop containing nucleotide triphosphate hydrolases"/>
    <property type="match status" value="1"/>
</dbReference>
<dbReference type="InterPro" id="IPR027417">
    <property type="entry name" value="P-loop_NTPase"/>
</dbReference>
<reference evidence="1 2" key="1">
    <citation type="journal article" date="2020" name="Nature">
        <title>Bacterial chemolithoautotrophy via manganese oxidation.</title>
        <authorList>
            <person name="Yu H."/>
            <person name="Leadbetter J.R."/>
        </authorList>
    </citation>
    <scope>NUCLEOTIDE SEQUENCE [LARGE SCALE GENOMIC DNA]</scope>
    <source>
        <strain evidence="1 2">RBP-1</strain>
    </source>
</reference>